<evidence type="ECO:0000256" key="3">
    <source>
        <dbReference type="ARBA" id="ARBA00012658"/>
    </source>
</evidence>
<dbReference type="InterPro" id="IPR001139">
    <property type="entry name" value="Glyco_hydro_30"/>
</dbReference>
<reference evidence="8" key="1">
    <citation type="submission" date="2021-03" db="EMBL/GenBank/DDBJ databases">
        <authorList>
            <person name="Tran Van P."/>
        </authorList>
    </citation>
    <scope>NUCLEOTIDE SEQUENCE</scope>
</reference>
<evidence type="ECO:0000259" key="7">
    <source>
        <dbReference type="Pfam" id="PF02055"/>
    </source>
</evidence>
<protein>
    <recommendedName>
        <fullName evidence="3 6">Glucosylceramidase</fullName>
        <ecNumber evidence="3 6">3.2.1.45</ecNumber>
    </recommendedName>
</protein>
<organism evidence="8 9">
    <name type="scientific">Timema podura</name>
    <name type="common">Walking stick</name>
    <dbReference type="NCBI Taxonomy" id="61482"/>
    <lineage>
        <taxon>Eukaryota</taxon>
        <taxon>Metazoa</taxon>
        <taxon>Ecdysozoa</taxon>
        <taxon>Arthropoda</taxon>
        <taxon>Hexapoda</taxon>
        <taxon>Insecta</taxon>
        <taxon>Pterygota</taxon>
        <taxon>Neoptera</taxon>
        <taxon>Polyneoptera</taxon>
        <taxon>Phasmatodea</taxon>
        <taxon>Timematodea</taxon>
        <taxon>Timematoidea</taxon>
        <taxon>Timematidae</taxon>
        <taxon>Timema</taxon>
    </lineage>
</organism>
<keyword evidence="6" id="KW-0326">Glycosidase</keyword>
<dbReference type="InterPro" id="IPR017853">
    <property type="entry name" value="GH"/>
</dbReference>
<keyword evidence="5 6" id="KW-0378">Hydrolase</keyword>
<dbReference type="SUPFAM" id="SSF51445">
    <property type="entry name" value="(Trans)glycosidases"/>
    <property type="match status" value="1"/>
</dbReference>
<evidence type="ECO:0000256" key="1">
    <source>
        <dbReference type="ARBA" id="ARBA00001013"/>
    </source>
</evidence>
<dbReference type="EC" id="3.2.1.45" evidence="3 6"/>
<feature type="domain" description="Glycosyl hydrolase family 30 TIM-barrel" evidence="7">
    <location>
        <begin position="9"/>
        <end position="78"/>
    </location>
</feature>
<dbReference type="Pfam" id="PF02055">
    <property type="entry name" value="Glyco_hydro_30"/>
    <property type="match status" value="1"/>
</dbReference>
<evidence type="ECO:0000256" key="5">
    <source>
        <dbReference type="ARBA" id="ARBA00022801"/>
    </source>
</evidence>
<keyword evidence="6" id="KW-0443">Lipid metabolism</keyword>
<dbReference type="PANTHER" id="PTHR11069:SF23">
    <property type="entry name" value="LYSOSOMAL ACID GLUCOSYLCERAMIDASE"/>
    <property type="match status" value="1"/>
</dbReference>
<dbReference type="PANTHER" id="PTHR11069">
    <property type="entry name" value="GLUCOSYLCERAMIDASE"/>
    <property type="match status" value="1"/>
</dbReference>
<evidence type="ECO:0000313" key="8">
    <source>
        <dbReference type="EMBL" id="CAG2066847.1"/>
    </source>
</evidence>
<evidence type="ECO:0000313" key="9">
    <source>
        <dbReference type="Proteomes" id="UP001153148"/>
    </source>
</evidence>
<dbReference type="Gene3D" id="3.20.20.80">
    <property type="entry name" value="Glycosidases"/>
    <property type="match status" value="1"/>
</dbReference>
<keyword evidence="6" id="KW-0746">Sphingolipid metabolism</keyword>
<sequence length="80" mass="9463">FIFALFFQILKNKTTRSYVSGVAIHAYHDDNIDPNIISNLQTEFPDMFFLYTEGEYLHQITVDDLGTWERGEYYGRSLFQ</sequence>
<dbReference type="EMBL" id="CAJPIN010059728">
    <property type="protein sequence ID" value="CAG2066847.1"/>
    <property type="molecule type" value="Genomic_DNA"/>
</dbReference>
<dbReference type="InterPro" id="IPR033453">
    <property type="entry name" value="Glyco_hydro_30_TIM-barrel"/>
</dbReference>
<comment type="caution">
    <text evidence="8">The sequence shown here is derived from an EMBL/GenBank/DDBJ whole genome shotgun (WGS) entry which is preliminary data.</text>
</comment>
<keyword evidence="9" id="KW-1185">Reference proteome</keyword>
<evidence type="ECO:0000256" key="6">
    <source>
        <dbReference type="RuleBase" id="RU361188"/>
    </source>
</evidence>
<feature type="non-terminal residue" evidence="8">
    <location>
        <position position="80"/>
    </location>
</feature>
<keyword evidence="4" id="KW-0732">Signal</keyword>
<proteinExistence type="inferred from homology"/>
<comment type="similarity">
    <text evidence="2 6">Belongs to the glycosyl hydrolase 30 family.</text>
</comment>
<name>A0ABN7PL21_TIMPD</name>
<feature type="non-terminal residue" evidence="8">
    <location>
        <position position="1"/>
    </location>
</feature>
<accession>A0ABN7PL21</accession>
<evidence type="ECO:0000256" key="4">
    <source>
        <dbReference type="ARBA" id="ARBA00022729"/>
    </source>
</evidence>
<evidence type="ECO:0000256" key="2">
    <source>
        <dbReference type="ARBA" id="ARBA00005382"/>
    </source>
</evidence>
<comment type="catalytic activity">
    <reaction evidence="1">
        <text>a beta-D-glucosyl-(1&lt;-&gt;1')-N-acylsphing-4-enine + H2O = an N-acylsphing-4-enine + D-glucose</text>
        <dbReference type="Rhea" id="RHEA:13269"/>
        <dbReference type="ChEBI" id="CHEBI:4167"/>
        <dbReference type="ChEBI" id="CHEBI:15377"/>
        <dbReference type="ChEBI" id="CHEBI:22801"/>
        <dbReference type="ChEBI" id="CHEBI:52639"/>
        <dbReference type="EC" id="3.2.1.45"/>
    </reaction>
    <physiologicalReaction direction="left-to-right" evidence="1">
        <dbReference type="Rhea" id="RHEA:13270"/>
    </physiologicalReaction>
</comment>
<dbReference type="Proteomes" id="UP001153148">
    <property type="component" value="Unassembled WGS sequence"/>
</dbReference>
<gene>
    <name evidence="8" type="ORF">TPAB3V08_LOCUS13790</name>
</gene>